<name>A0A9P4SFY6_9PEZI</name>
<dbReference type="GO" id="GO:0008936">
    <property type="term" value="F:nicotinamidase activity"/>
    <property type="evidence" value="ECO:0007669"/>
    <property type="project" value="UniProtKB-EC"/>
</dbReference>
<evidence type="ECO:0000256" key="3">
    <source>
        <dbReference type="ARBA" id="ARBA00022723"/>
    </source>
</evidence>
<evidence type="ECO:0000256" key="5">
    <source>
        <dbReference type="ARBA" id="ARBA00037900"/>
    </source>
</evidence>
<dbReference type="EC" id="3.5.1.19" evidence="6"/>
<reference evidence="9" key="1">
    <citation type="journal article" date="2020" name="Stud. Mycol.">
        <title>101 Dothideomycetes genomes: a test case for predicting lifestyles and emergence of pathogens.</title>
        <authorList>
            <person name="Haridas S."/>
            <person name="Albert R."/>
            <person name="Binder M."/>
            <person name="Bloem J."/>
            <person name="Labutti K."/>
            <person name="Salamov A."/>
            <person name="Andreopoulos B."/>
            <person name="Baker S."/>
            <person name="Barry K."/>
            <person name="Bills G."/>
            <person name="Bluhm B."/>
            <person name="Cannon C."/>
            <person name="Castanera R."/>
            <person name="Culley D."/>
            <person name="Daum C."/>
            <person name="Ezra D."/>
            <person name="Gonzalez J."/>
            <person name="Henrissat B."/>
            <person name="Kuo A."/>
            <person name="Liang C."/>
            <person name="Lipzen A."/>
            <person name="Lutzoni F."/>
            <person name="Magnuson J."/>
            <person name="Mondo S."/>
            <person name="Nolan M."/>
            <person name="Ohm R."/>
            <person name="Pangilinan J."/>
            <person name="Park H.-J."/>
            <person name="Ramirez L."/>
            <person name="Alfaro M."/>
            <person name="Sun H."/>
            <person name="Tritt A."/>
            <person name="Yoshinaga Y."/>
            <person name="Zwiers L.-H."/>
            <person name="Turgeon B."/>
            <person name="Goodwin S."/>
            <person name="Spatafora J."/>
            <person name="Crous P."/>
            <person name="Grigoriev I."/>
        </authorList>
    </citation>
    <scope>NUCLEOTIDE SEQUENCE</scope>
    <source>
        <strain evidence="9">CBS 101060</strain>
    </source>
</reference>
<dbReference type="InterPro" id="IPR052347">
    <property type="entry name" value="Isochorismatase_Nicotinamidase"/>
</dbReference>
<organism evidence="9 10">
    <name type="scientific">Patellaria atrata CBS 101060</name>
    <dbReference type="NCBI Taxonomy" id="1346257"/>
    <lineage>
        <taxon>Eukaryota</taxon>
        <taxon>Fungi</taxon>
        <taxon>Dikarya</taxon>
        <taxon>Ascomycota</taxon>
        <taxon>Pezizomycotina</taxon>
        <taxon>Dothideomycetes</taxon>
        <taxon>Dothideomycetes incertae sedis</taxon>
        <taxon>Patellariales</taxon>
        <taxon>Patellariaceae</taxon>
        <taxon>Patellaria</taxon>
    </lineage>
</organism>
<comment type="pathway">
    <text evidence="5">Cofactor biosynthesis; nicotinate biosynthesis; nicotinate from nicotinamide: step 1/1.</text>
</comment>
<dbReference type="PANTHER" id="PTHR11080:SF2">
    <property type="entry name" value="LD05707P"/>
    <property type="match status" value="1"/>
</dbReference>
<proteinExistence type="inferred from homology"/>
<feature type="domain" description="Isochorismatase-like" evidence="8">
    <location>
        <begin position="12"/>
        <end position="222"/>
    </location>
</feature>
<dbReference type="OrthoDB" id="3341310at2759"/>
<dbReference type="GO" id="GO:0019363">
    <property type="term" value="P:pyridine nucleotide biosynthetic process"/>
    <property type="evidence" value="ECO:0007669"/>
    <property type="project" value="UniProtKB-KW"/>
</dbReference>
<dbReference type="InterPro" id="IPR036380">
    <property type="entry name" value="Isochorismatase-like_sf"/>
</dbReference>
<dbReference type="InterPro" id="IPR000868">
    <property type="entry name" value="Isochorismatase-like_dom"/>
</dbReference>
<sequence length="234" mass="25616">MSSSNTTSFKPAIVVVDLQNDFCPPNGSLAVAGGRDIAPLINDLLSLPFALKVATKDFHPQDHISFASNHPAPDNKPFESFVTITNPLNSSETEVSRLWPDHCVQGTPGSELIEELDKNKINVIIEKGQDKRVEMYSAFADPFPTTVSSSRLGKTLKDADITHVYCVGIATDYCVKYTALDSAKEGFVTYFIEDATKPVDPSAVDDVRNELQKFGVTFIQSQSEEVQKVRSLTG</sequence>
<protein>
    <recommendedName>
        <fullName evidence="6">nicotinamidase</fullName>
        <ecNumber evidence="6">3.5.1.19</ecNumber>
    </recommendedName>
    <alternativeName>
        <fullName evidence="7">Nicotinamide deamidase</fullName>
    </alternativeName>
</protein>
<dbReference type="PANTHER" id="PTHR11080">
    <property type="entry name" value="PYRAZINAMIDASE/NICOTINAMIDASE"/>
    <property type="match status" value="1"/>
</dbReference>
<evidence type="ECO:0000259" key="8">
    <source>
        <dbReference type="Pfam" id="PF00857"/>
    </source>
</evidence>
<evidence type="ECO:0000256" key="2">
    <source>
        <dbReference type="ARBA" id="ARBA00022642"/>
    </source>
</evidence>
<evidence type="ECO:0000256" key="7">
    <source>
        <dbReference type="ARBA" id="ARBA00043224"/>
    </source>
</evidence>
<evidence type="ECO:0000256" key="1">
    <source>
        <dbReference type="ARBA" id="ARBA00006336"/>
    </source>
</evidence>
<dbReference type="AlphaFoldDB" id="A0A9P4SFY6"/>
<evidence type="ECO:0000313" key="10">
    <source>
        <dbReference type="Proteomes" id="UP000799429"/>
    </source>
</evidence>
<accession>A0A9P4SFY6</accession>
<dbReference type="Pfam" id="PF00857">
    <property type="entry name" value="Isochorismatase"/>
    <property type="match status" value="1"/>
</dbReference>
<dbReference type="SUPFAM" id="SSF52499">
    <property type="entry name" value="Isochorismatase-like hydrolases"/>
    <property type="match status" value="1"/>
</dbReference>
<keyword evidence="2" id="KW-0662">Pyridine nucleotide biosynthesis</keyword>
<keyword evidence="3" id="KW-0479">Metal-binding</keyword>
<gene>
    <name evidence="9" type="ORF">M501DRAFT_650576</name>
</gene>
<evidence type="ECO:0000256" key="6">
    <source>
        <dbReference type="ARBA" id="ARBA00039017"/>
    </source>
</evidence>
<dbReference type="EMBL" id="MU006092">
    <property type="protein sequence ID" value="KAF2840888.1"/>
    <property type="molecule type" value="Genomic_DNA"/>
</dbReference>
<dbReference type="Proteomes" id="UP000799429">
    <property type="component" value="Unassembled WGS sequence"/>
</dbReference>
<evidence type="ECO:0000256" key="4">
    <source>
        <dbReference type="ARBA" id="ARBA00022801"/>
    </source>
</evidence>
<keyword evidence="10" id="KW-1185">Reference proteome</keyword>
<evidence type="ECO:0000313" key="9">
    <source>
        <dbReference type="EMBL" id="KAF2840888.1"/>
    </source>
</evidence>
<dbReference type="GO" id="GO:0046872">
    <property type="term" value="F:metal ion binding"/>
    <property type="evidence" value="ECO:0007669"/>
    <property type="project" value="UniProtKB-KW"/>
</dbReference>
<keyword evidence="4 9" id="KW-0378">Hydrolase</keyword>
<dbReference type="CDD" id="cd01011">
    <property type="entry name" value="nicotinamidase"/>
    <property type="match status" value="1"/>
</dbReference>
<comment type="similarity">
    <text evidence="1">Belongs to the isochorismatase family.</text>
</comment>
<comment type="caution">
    <text evidence="9">The sequence shown here is derived from an EMBL/GenBank/DDBJ whole genome shotgun (WGS) entry which is preliminary data.</text>
</comment>
<dbReference type="Gene3D" id="3.40.50.850">
    <property type="entry name" value="Isochorismatase-like"/>
    <property type="match status" value="1"/>
</dbReference>